<organism evidence="1 2">
    <name type="scientific">Hypoxylon rubiginosum</name>
    <dbReference type="NCBI Taxonomy" id="110542"/>
    <lineage>
        <taxon>Eukaryota</taxon>
        <taxon>Fungi</taxon>
        <taxon>Dikarya</taxon>
        <taxon>Ascomycota</taxon>
        <taxon>Pezizomycotina</taxon>
        <taxon>Sordariomycetes</taxon>
        <taxon>Xylariomycetidae</taxon>
        <taxon>Xylariales</taxon>
        <taxon>Hypoxylaceae</taxon>
        <taxon>Hypoxylon</taxon>
    </lineage>
</organism>
<dbReference type="EMBL" id="MU394282">
    <property type="protein sequence ID" value="KAI6092854.1"/>
    <property type="molecule type" value="Genomic_DNA"/>
</dbReference>
<dbReference type="Proteomes" id="UP001497680">
    <property type="component" value="Unassembled WGS sequence"/>
</dbReference>
<evidence type="ECO:0000313" key="1">
    <source>
        <dbReference type="EMBL" id="KAI6092854.1"/>
    </source>
</evidence>
<proteinExistence type="predicted"/>
<reference evidence="1 2" key="1">
    <citation type="journal article" date="2022" name="New Phytol.">
        <title>Ecological generalism drives hyperdiversity of secondary metabolite gene clusters in xylarialean endophytes.</title>
        <authorList>
            <person name="Franco M.E.E."/>
            <person name="Wisecaver J.H."/>
            <person name="Arnold A.E."/>
            <person name="Ju Y.M."/>
            <person name="Slot J.C."/>
            <person name="Ahrendt S."/>
            <person name="Moore L.P."/>
            <person name="Eastman K.E."/>
            <person name="Scott K."/>
            <person name="Konkel Z."/>
            <person name="Mondo S.J."/>
            <person name="Kuo A."/>
            <person name="Hayes R.D."/>
            <person name="Haridas S."/>
            <person name="Andreopoulos B."/>
            <person name="Riley R."/>
            <person name="LaButti K."/>
            <person name="Pangilinan J."/>
            <person name="Lipzen A."/>
            <person name="Amirebrahimi M."/>
            <person name="Yan J."/>
            <person name="Adam C."/>
            <person name="Keymanesh K."/>
            <person name="Ng V."/>
            <person name="Louie K."/>
            <person name="Northen T."/>
            <person name="Drula E."/>
            <person name="Henrissat B."/>
            <person name="Hsieh H.M."/>
            <person name="Youens-Clark K."/>
            <person name="Lutzoni F."/>
            <person name="Miadlikowska J."/>
            <person name="Eastwood D.C."/>
            <person name="Hamelin R.C."/>
            <person name="Grigoriev I.V."/>
            <person name="U'Ren J.M."/>
        </authorList>
    </citation>
    <scope>NUCLEOTIDE SEQUENCE [LARGE SCALE GENOMIC DNA]</scope>
    <source>
        <strain evidence="1 2">ER1909</strain>
    </source>
</reference>
<sequence>MASSSLVSSMTLAFGLEMEFFVRPHAETASKLAKSGWNAGINENKDKKTLNRNIIREAVARSIRDNGVPAGVARRDYGEWSVIDEPSLDEFGDYWRVEIVSRVLSTADEWQIEVERVFGGLVDDWDINLTTGCSMHIHVSTGTTNTTRFTTDQVRRIIKGIAFYEEAITKIMPADRKNNEWAMSNFKDPKTPAALKQAYAAVPTATWAPLFAKFDGIKMKEMVYRELGENKYLSWNFYHLSLNCGTIEFRRPPGVRSATDAKHWAGVALGFVSQALVTDYTREKSFKQYPPVNALVHFIAIGAQRLGSNCKDAVNLAALKEDRSAATVHTAREMQVIARKKTEKDKHMSPFVEKVSKPALLKLTEYS</sequence>
<protein>
    <submittedName>
        <fullName evidence="1">Amidoligase enzyme-domain-containing protein</fullName>
    </submittedName>
</protein>
<gene>
    <name evidence="1" type="ORF">F4821DRAFT_223425</name>
</gene>
<evidence type="ECO:0000313" key="2">
    <source>
        <dbReference type="Proteomes" id="UP001497680"/>
    </source>
</evidence>
<accession>A0ACC0DJB4</accession>
<name>A0ACC0DJB4_9PEZI</name>
<comment type="caution">
    <text evidence="1">The sequence shown here is derived from an EMBL/GenBank/DDBJ whole genome shotgun (WGS) entry which is preliminary data.</text>
</comment>
<keyword evidence="2" id="KW-1185">Reference proteome</keyword>